<gene>
    <name evidence="2" type="ORF">A2851_03395</name>
</gene>
<sequence length="91" mass="10796">MSNPQHDDVVPYPDEDLTKQRDGREAWIVLFMRKLLHPILFGRSETAISDREFRENEALEETPEEEVQNLERERKAAELSKHNEEKHPDDL</sequence>
<dbReference type="EMBL" id="MFKT01000007">
    <property type="protein sequence ID" value="OGG53923.1"/>
    <property type="molecule type" value="Genomic_DNA"/>
</dbReference>
<feature type="region of interest" description="Disordered" evidence="1">
    <location>
        <begin position="54"/>
        <end position="91"/>
    </location>
</feature>
<name>A0A1F6CXM2_9BACT</name>
<feature type="compositionally biased region" description="Acidic residues" evidence="1">
    <location>
        <begin position="58"/>
        <end position="68"/>
    </location>
</feature>
<dbReference type="AlphaFoldDB" id="A0A1F6CXM2"/>
<protein>
    <submittedName>
        <fullName evidence="2">Uncharacterized protein</fullName>
    </submittedName>
</protein>
<evidence type="ECO:0000313" key="2">
    <source>
        <dbReference type="EMBL" id="OGG53923.1"/>
    </source>
</evidence>
<feature type="compositionally biased region" description="Basic and acidic residues" evidence="1">
    <location>
        <begin position="69"/>
        <end position="91"/>
    </location>
</feature>
<comment type="caution">
    <text evidence="2">The sequence shown here is derived from an EMBL/GenBank/DDBJ whole genome shotgun (WGS) entry which is preliminary data.</text>
</comment>
<dbReference type="STRING" id="1798480.A2851_03395"/>
<organism evidence="2 3">
    <name type="scientific">Candidatus Kaiserbacteria bacterium RIFCSPHIGHO2_01_FULL_53_29</name>
    <dbReference type="NCBI Taxonomy" id="1798480"/>
    <lineage>
        <taxon>Bacteria</taxon>
        <taxon>Candidatus Kaiseribacteriota</taxon>
    </lineage>
</organism>
<reference evidence="2 3" key="1">
    <citation type="journal article" date="2016" name="Nat. Commun.">
        <title>Thousands of microbial genomes shed light on interconnected biogeochemical processes in an aquifer system.</title>
        <authorList>
            <person name="Anantharaman K."/>
            <person name="Brown C.T."/>
            <person name="Hug L.A."/>
            <person name="Sharon I."/>
            <person name="Castelle C.J."/>
            <person name="Probst A.J."/>
            <person name="Thomas B.C."/>
            <person name="Singh A."/>
            <person name="Wilkins M.J."/>
            <person name="Karaoz U."/>
            <person name="Brodie E.L."/>
            <person name="Williams K.H."/>
            <person name="Hubbard S.S."/>
            <person name="Banfield J.F."/>
        </authorList>
    </citation>
    <scope>NUCLEOTIDE SEQUENCE [LARGE SCALE GENOMIC DNA]</scope>
</reference>
<evidence type="ECO:0000256" key="1">
    <source>
        <dbReference type="SAM" id="MobiDB-lite"/>
    </source>
</evidence>
<evidence type="ECO:0000313" key="3">
    <source>
        <dbReference type="Proteomes" id="UP000176863"/>
    </source>
</evidence>
<dbReference type="Proteomes" id="UP000176863">
    <property type="component" value="Unassembled WGS sequence"/>
</dbReference>
<accession>A0A1F6CXM2</accession>
<proteinExistence type="predicted"/>